<accession>A0A0J9EEU5</accession>
<sequence length="135" mass="15600">MINNKIRNQYSNNSERQWMASIRDMEGHPSPMTDAFLRPAYDRTVACAIPERRPKQTLAIKDRHKLILDYINSYIQQHGYPPCFREIANGTGFKSPASINSNLKEMRKLGLIDYIDGYPRTITIVVNTDLEEDQP</sequence>
<gene>
    <name evidence="2" type="ORF">HMPREF9470_04907</name>
</gene>
<dbReference type="GO" id="GO:0006508">
    <property type="term" value="P:proteolysis"/>
    <property type="evidence" value="ECO:0007669"/>
    <property type="project" value="InterPro"/>
</dbReference>
<dbReference type="PATRIC" id="fig|742734.4.peg.5255"/>
<dbReference type="RefSeq" id="WP_082173991.1">
    <property type="nucleotide sequence ID" value="NZ_KQ235884.1"/>
</dbReference>
<dbReference type="EMBL" id="ADLK01000041">
    <property type="protein sequence ID" value="KMW14145.1"/>
    <property type="molecule type" value="Genomic_DNA"/>
</dbReference>
<evidence type="ECO:0000259" key="1">
    <source>
        <dbReference type="Pfam" id="PF01726"/>
    </source>
</evidence>
<feature type="domain" description="LexA repressor DNA-binding" evidence="1">
    <location>
        <begin position="62"/>
        <end position="121"/>
    </location>
</feature>
<evidence type="ECO:0000313" key="2">
    <source>
        <dbReference type="EMBL" id="KMW14145.1"/>
    </source>
</evidence>
<reference evidence="2 3" key="1">
    <citation type="submission" date="2011-04" db="EMBL/GenBank/DDBJ databases">
        <title>The Genome Sequence of Clostridium citroniae WAL-19142.</title>
        <authorList>
            <consortium name="The Broad Institute Genome Sequencing Platform"/>
            <person name="Earl A."/>
            <person name="Ward D."/>
            <person name="Feldgarden M."/>
            <person name="Gevers D."/>
            <person name="Warren Y.A."/>
            <person name="Tyrrell K.L."/>
            <person name="Citron D.M."/>
            <person name="Goldstein E.J."/>
            <person name="Daigneault M."/>
            <person name="Allen-Vercoe E."/>
            <person name="Young S.K."/>
            <person name="Zeng Q."/>
            <person name="Gargeya S."/>
            <person name="Fitzgerald M."/>
            <person name="Haas B."/>
            <person name="Abouelleil A."/>
            <person name="Alvarado L."/>
            <person name="Arachchi H.M."/>
            <person name="Berlin A."/>
            <person name="Brown A."/>
            <person name="Chapman S.B."/>
            <person name="Chen Z."/>
            <person name="Dunbar C."/>
            <person name="Freedman E."/>
            <person name="Gearin G."/>
            <person name="Gellesch M."/>
            <person name="Goldberg J."/>
            <person name="Griggs A."/>
            <person name="Gujja S."/>
            <person name="Heilman E.R."/>
            <person name="Heiman D."/>
            <person name="Howarth C."/>
            <person name="Larson L."/>
            <person name="Lui A."/>
            <person name="MacDonald P.J."/>
            <person name="Mehta T."/>
            <person name="Montmayeur A."/>
            <person name="Murphy C."/>
            <person name="Neiman D."/>
            <person name="Pearson M."/>
            <person name="Priest M."/>
            <person name="Roberts A."/>
            <person name="Saif S."/>
            <person name="Shea T."/>
            <person name="Shenoy N."/>
            <person name="Sisk P."/>
            <person name="Stolte C."/>
            <person name="Sykes S."/>
            <person name="White J."/>
            <person name="Yandava C."/>
            <person name="Wortman J."/>
            <person name="Nusbaum C."/>
            <person name="Birren B."/>
        </authorList>
    </citation>
    <scope>NUCLEOTIDE SEQUENCE [LARGE SCALE GENOMIC DNA]</scope>
    <source>
        <strain evidence="2 3">WAL-19142</strain>
    </source>
</reference>
<proteinExistence type="predicted"/>
<evidence type="ECO:0000313" key="3">
    <source>
        <dbReference type="Proteomes" id="UP000037392"/>
    </source>
</evidence>
<dbReference type="InterPro" id="IPR036390">
    <property type="entry name" value="WH_DNA-bd_sf"/>
</dbReference>
<protein>
    <recommendedName>
        <fullName evidence="1">LexA repressor DNA-binding domain-containing protein</fullName>
    </recommendedName>
</protein>
<dbReference type="InterPro" id="IPR036388">
    <property type="entry name" value="WH-like_DNA-bd_sf"/>
</dbReference>
<dbReference type="Pfam" id="PF01726">
    <property type="entry name" value="LexA_DNA_bind"/>
    <property type="match status" value="1"/>
</dbReference>
<dbReference type="Proteomes" id="UP000037392">
    <property type="component" value="Unassembled WGS sequence"/>
</dbReference>
<organism evidence="2 3">
    <name type="scientific">[Clostridium] citroniae WAL-19142</name>
    <dbReference type="NCBI Taxonomy" id="742734"/>
    <lineage>
        <taxon>Bacteria</taxon>
        <taxon>Bacillati</taxon>
        <taxon>Bacillota</taxon>
        <taxon>Clostridia</taxon>
        <taxon>Lachnospirales</taxon>
        <taxon>Lachnospiraceae</taxon>
        <taxon>Enterocloster</taxon>
    </lineage>
</organism>
<comment type="caution">
    <text evidence="2">The sequence shown here is derived from an EMBL/GenBank/DDBJ whole genome shotgun (WGS) entry which is preliminary data.</text>
</comment>
<dbReference type="SUPFAM" id="SSF46785">
    <property type="entry name" value="Winged helix' DNA-binding domain"/>
    <property type="match status" value="1"/>
</dbReference>
<dbReference type="Gene3D" id="1.10.10.10">
    <property type="entry name" value="Winged helix-like DNA-binding domain superfamily/Winged helix DNA-binding domain"/>
    <property type="match status" value="1"/>
</dbReference>
<name>A0A0J9EEU5_9FIRM</name>
<dbReference type="InterPro" id="IPR006199">
    <property type="entry name" value="LexA_DNA-bd_dom"/>
</dbReference>
<dbReference type="GeneID" id="93166929"/>
<dbReference type="AlphaFoldDB" id="A0A0J9EEU5"/>
<dbReference type="GO" id="GO:0004252">
    <property type="term" value="F:serine-type endopeptidase activity"/>
    <property type="evidence" value="ECO:0007669"/>
    <property type="project" value="InterPro"/>
</dbReference>